<sequence length="261" mass="27606">MSDGLVLDKVSIRFGRHVVMQGVDLRFGAGQVVGLVGPNGAGKSTLLGAVAGLVAHRGRITFNGQAIDPRAVGYMPQHAQVRAQLSVLEVVLLGRHERLGWRVDQEALAAAGRILASFGIADLASRAIHTLSGGQQQLVLLAQRLLREPRLLLLDEATSALDLAHQMQVFALLRVYVARTGALVMIAIHDLNLAARHADSVALLTRGGLAGAGRFDDVVTPAALRTVYGVEAEFLTCSAARPVILPIAPFHPVGTHADDPS</sequence>
<dbReference type="SMART" id="SM00382">
    <property type="entry name" value="AAA"/>
    <property type="match status" value="1"/>
</dbReference>
<evidence type="ECO:0000313" key="4">
    <source>
        <dbReference type="EMBL" id="GEO85861.1"/>
    </source>
</evidence>
<dbReference type="PROSITE" id="PS50893">
    <property type="entry name" value="ABC_TRANSPORTER_2"/>
    <property type="match status" value="1"/>
</dbReference>
<evidence type="ECO:0000256" key="1">
    <source>
        <dbReference type="ARBA" id="ARBA00022741"/>
    </source>
</evidence>
<reference evidence="4 5" key="1">
    <citation type="submission" date="2019-07" db="EMBL/GenBank/DDBJ databases">
        <title>Whole genome shotgun sequence of Rhizobium naphthalenivorans NBRC 107585.</title>
        <authorList>
            <person name="Hosoyama A."/>
            <person name="Uohara A."/>
            <person name="Ohji S."/>
            <person name="Ichikawa N."/>
        </authorList>
    </citation>
    <scope>NUCLEOTIDE SEQUENCE [LARGE SCALE GENOMIC DNA]</scope>
    <source>
        <strain evidence="4 5">NBRC 107585</strain>
    </source>
</reference>
<dbReference type="GO" id="GO:0005524">
    <property type="term" value="F:ATP binding"/>
    <property type="evidence" value="ECO:0007669"/>
    <property type="project" value="UniProtKB-KW"/>
</dbReference>
<dbReference type="GO" id="GO:0016887">
    <property type="term" value="F:ATP hydrolysis activity"/>
    <property type="evidence" value="ECO:0007669"/>
    <property type="project" value="InterPro"/>
</dbReference>
<feature type="domain" description="ABC transporter" evidence="3">
    <location>
        <begin position="5"/>
        <end position="231"/>
    </location>
</feature>
<evidence type="ECO:0000259" key="3">
    <source>
        <dbReference type="PROSITE" id="PS50893"/>
    </source>
</evidence>
<evidence type="ECO:0000313" key="5">
    <source>
        <dbReference type="Proteomes" id="UP000321717"/>
    </source>
</evidence>
<keyword evidence="1" id="KW-0547">Nucleotide-binding</keyword>
<dbReference type="PANTHER" id="PTHR42794:SF2">
    <property type="entry name" value="ABC TRANSPORTER ATP-BINDING PROTEIN"/>
    <property type="match status" value="1"/>
</dbReference>
<accession>A0A512HK99</accession>
<keyword evidence="2" id="KW-0067">ATP-binding</keyword>
<organism evidence="4 5">
    <name type="scientific">Ciceribacter naphthalenivorans</name>
    <dbReference type="NCBI Taxonomy" id="1118451"/>
    <lineage>
        <taxon>Bacteria</taxon>
        <taxon>Pseudomonadati</taxon>
        <taxon>Pseudomonadota</taxon>
        <taxon>Alphaproteobacteria</taxon>
        <taxon>Hyphomicrobiales</taxon>
        <taxon>Rhizobiaceae</taxon>
        <taxon>Ciceribacter</taxon>
    </lineage>
</organism>
<dbReference type="PANTHER" id="PTHR42794">
    <property type="entry name" value="HEMIN IMPORT ATP-BINDING PROTEIN HMUV"/>
    <property type="match status" value="1"/>
</dbReference>
<dbReference type="OrthoDB" id="9810077at2"/>
<evidence type="ECO:0000256" key="2">
    <source>
        <dbReference type="ARBA" id="ARBA00022840"/>
    </source>
</evidence>
<dbReference type="Pfam" id="PF00005">
    <property type="entry name" value="ABC_tran"/>
    <property type="match status" value="1"/>
</dbReference>
<dbReference type="EMBL" id="BJZP01000013">
    <property type="protein sequence ID" value="GEO85861.1"/>
    <property type="molecule type" value="Genomic_DNA"/>
</dbReference>
<dbReference type="Gene3D" id="3.40.50.300">
    <property type="entry name" value="P-loop containing nucleotide triphosphate hydrolases"/>
    <property type="match status" value="1"/>
</dbReference>
<keyword evidence="5" id="KW-1185">Reference proteome</keyword>
<proteinExistence type="predicted"/>
<dbReference type="SUPFAM" id="SSF52540">
    <property type="entry name" value="P-loop containing nucleoside triphosphate hydrolases"/>
    <property type="match status" value="1"/>
</dbReference>
<dbReference type="InterPro" id="IPR003439">
    <property type="entry name" value="ABC_transporter-like_ATP-bd"/>
</dbReference>
<dbReference type="RefSeq" id="WP_147180823.1">
    <property type="nucleotide sequence ID" value="NZ_BJZP01000013.1"/>
</dbReference>
<dbReference type="Proteomes" id="UP000321717">
    <property type="component" value="Unassembled WGS sequence"/>
</dbReference>
<comment type="caution">
    <text evidence="4">The sequence shown here is derived from an EMBL/GenBank/DDBJ whole genome shotgun (WGS) entry which is preliminary data.</text>
</comment>
<name>A0A512HK99_9HYPH</name>
<protein>
    <submittedName>
        <fullName evidence="4">Ferrichrome ABC transporter</fullName>
    </submittedName>
</protein>
<dbReference type="InterPro" id="IPR003593">
    <property type="entry name" value="AAA+_ATPase"/>
</dbReference>
<gene>
    <name evidence="4" type="ORF">RNA01_27930</name>
</gene>
<dbReference type="InterPro" id="IPR027417">
    <property type="entry name" value="P-loop_NTPase"/>
</dbReference>
<dbReference type="AlphaFoldDB" id="A0A512HK99"/>